<dbReference type="InterPro" id="IPR032675">
    <property type="entry name" value="LRR_dom_sf"/>
</dbReference>
<feature type="region of interest" description="Disordered" evidence="3">
    <location>
        <begin position="1118"/>
        <end position="1201"/>
    </location>
</feature>
<feature type="compositionally biased region" description="Pro residues" evidence="3">
    <location>
        <begin position="458"/>
        <end position="468"/>
    </location>
</feature>
<feature type="compositionally biased region" description="Polar residues" evidence="3">
    <location>
        <begin position="29"/>
        <end position="43"/>
    </location>
</feature>
<dbReference type="OrthoDB" id="7451790at2759"/>
<feature type="compositionally biased region" description="Basic and acidic residues" evidence="3">
    <location>
        <begin position="656"/>
        <end position="671"/>
    </location>
</feature>
<dbReference type="SMART" id="SM00365">
    <property type="entry name" value="LRR_SD22"/>
    <property type="match status" value="5"/>
</dbReference>
<feature type="compositionally biased region" description="Polar residues" evidence="3">
    <location>
        <begin position="279"/>
        <end position="288"/>
    </location>
</feature>
<sequence length="1873" mass="207894">MPPWLDDLSEDWIPQSRSSSPPLIAAAVSSATHNSGDLTSQPRSKLPRFRISSTSFSPVKARPILRQNKTPDKRRSALGERSKSENNIVTNSSPAQDKSGLAQSRQGSCSFSGSSIQSVVHHEIAEQKPLRSSPEKAGRIQDTPEWKRRLLKGDMGYRDQRDLFSPMGLENIFQKPSGTPQDRKKPKGALQFLNGLDAMPSSPPPWPSAEHETRKSSGMGFKNYPNRKPVSLDEEQEQLDLSKFGQTTEDIRKGGLNNEPDFEQYRLNRLSTKQHRSHTSMSRNASNETDVEQAFLEASRTTSGQLELENESFSPVFISKHNTVDGRVDYAALDSSKPGVVERLKRFAHVRDESGNSSFNVDNQSENTEGSSYARLQEDTLPEDLPVGTPDAADVGGFVTTKRGGYSADGSFQKRPLSPSPRSQLLSDIQAEPSSLLGDTHLMNTATENENGFSEIPPQAPSPPPTVPVTPFRRPDSKLLSPERTRSSGSPLKLFGDHDTFTSNRLHRRLSQLEDNPENHQINNMIAQEAGSPRKIHKEARLTSVEEVSIQKITTIEAEVISASNDIRESTSRRETFGQGQLDEYEFPDDLPLHSLVDSSMQDDVDSNQSPPPHVAPPGSHPQFLFRVDSSPPSRDTFSKKRKSSRKSSKASVDGLKNRPVDVQKTLKVDSNHSNYDSARTAGEIPFENAEGKRPPTSPFKNPTPKRRRTLNINDVEDESRVKMKSVKESHVAMQSVIGRKRKDARQDTSHNIADPEVLARRTILRPRNPTPSQRRRDGIEAEILEATEAFLLSSPRLHAIQEHLNSPTAAGSSPDAIQATTIAGEVAAFSLKMANGMNDEGRKRSVTTQDFLDEAVKIMEFIRTKGRPTSGLGSLEEMGSESPSRIEGDSAIPSTPLTFSRPPSREGATGGWRIPPNRQEMDPRVVSHLRKFQEKDSDEFMASSIRSLRFGRATKAAKLEDDIFSVEDSNIRITENRNHGRSGSDLTQRNFGSVESVPGTNRSHPSGSSFGRTVVTNTSRRSDHVATLAPEAVAHLIPEEVAGMGFDREKGIWVRRKSPAKECKQFADISATNESEDDPLGNIPDLTVDEIKELTIKYASRNQAVISDTAYLDASINAEPQDKSRPETRDGKVIPPADTSSAPSKSSNFTWSGPQIETRATSWSEQDVNTIGREKHHLRSEAQAAASSGKDEVEHEIQIHEGRTATVTASKTHRLRDITVSFSSPYGTRMESASGKQENYGENGDYDEGANTNNHITSRDFGTKAKTKYCGSAWRGASGMATFKRGVVPQIDEHGELTILDNPADNRRMTFSVSLSAPISGQVQNQDGLIPTPPTPCGIADVTFMLSDLPDFTVNQIDECELPDRVVVQRNGSTISRRFEDRYALGTAELVKALQDVEPDEPYWEDLYEVDLHGKGLTNLNRLDKFCCRLEDLDVSNNAISQLSGAPSNIRRLKAQGNILTSLTPWGHLMNLQYLDVSGNKIDSLKGFNRLIHLRTLKVDDNNIKCLEGILELDGLMELSVQRNQIEFVDFELANLKSLLDLNLRGNGLLEVRNVQYLPHLQHLNLDDNSIGEFPAPDIASSPCRTLRSLRLCNNELTSLNVGGDFPNLESLHIDKNLLPEIIGLERLKYLRTLSARGQLLEYTPGTSNIRPLVQNSEIRSLYLSANTLPAFQMAHDFLNLQRLELASSGLQSLPSNFGQLTPNIRFLNLNFNALKDLRPLLNIKKLNELFLAGNRLSRLRKNLAVLSKLTTVTKLDLRENPLTIGFYPTVVENRIVSLKGGPSQDEELEPYTLPASDRQTDQQYLARLDEDTRLRRRVHEMLLASSCRSLRELDGLPFDSQDALVKDEVWERLRYLGVIRKSTNSAGVLGG</sequence>
<organism evidence="4 5">
    <name type="scientific">Lepidopterella palustris CBS 459.81</name>
    <dbReference type="NCBI Taxonomy" id="1314670"/>
    <lineage>
        <taxon>Eukaryota</taxon>
        <taxon>Fungi</taxon>
        <taxon>Dikarya</taxon>
        <taxon>Ascomycota</taxon>
        <taxon>Pezizomycotina</taxon>
        <taxon>Dothideomycetes</taxon>
        <taxon>Pleosporomycetidae</taxon>
        <taxon>Mytilinidiales</taxon>
        <taxon>Argynnaceae</taxon>
        <taxon>Lepidopterella</taxon>
    </lineage>
</organism>
<feature type="compositionally biased region" description="Basic and acidic residues" evidence="3">
    <location>
        <begin position="473"/>
        <end position="486"/>
    </location>
</feature>
<dbReference type="Gene3D" id="3.80.10.10">
    <property type="entry name" value="Ribonuclease Inhibitor"/>
    <property type="match status" value="3"/>
</dbReference>
<feature type="compositionally biased region" description="Basic and acidic residues" evidence="3">
    <location>
        <begin position="69"/>
        <end position="84"/>
    </location>
</feature>
<feature type="compositionally biased region" description="Low complexity" evidence="3">
    <location>
        <begin position="415"/>
        <end position="425"/>
    </location>
</feature>
<dbReference type="Proteomes" id="UP000250266">
    <property type="component" value="Unassembled WGS sequence"/>
</dbReference>
<dbReference type="PROSITE" id="PS51450">
    <property type="entry name" value="LRR"/>
    <property type="match status" value="3"/>
</dbReference>
<feature type="region of interest" description="Disordered" evidence="3">
    <location>
        <begin position="976"/>
        <end position="1014"/>
    </location>
</feature>
<feature type="compositionally biased region" description="Basic residues" evidence="3">
    <location>
        <begin position="640"/>
        <end position="649"/>
    </location>
</feature>
<reference evidence="4 5" key="1">
    <citation type="journal article" date="2016" name="Nat. Commun.">
        <title>Ectomycorrhizal ecology is imprinted in the genome of the dominant symbiotic fungus Cenococcum geophilum.</title>
        <authorList>
            <consortium name="DOE Joint Genome Institute"/>
            <person name="Peter M."/>
            <person name="Kohler A."/>
            <person name="Ohm R.A."/>
            <person name="Kuo A."/>
            <person name="Krutzmann J."/>
            <person name="Morin E."/>
            <person name="Arend M."/>
            <person name="Barry K.W."/>
            <person name="Binder M."/>
            <person name="Choi C."/>
            <person name="Clum A."/>
            <person name="Copeland A."/>
            <person name="Grisel N."/>
            <person name="Haridas S."/>
            <person name="Kipfer T."/>
            <person name="LaButti K."/>
            <person name="Lindquist E."/>
            <person name="Lipzen A."/>
            <person name="Maire R."/>
            <person name="Meier B."/>
            <person name="Mihaltcheva S."/>
            <person name="Molinier V."/>
            <person name="Murat C."/>
            <person name="Poggeler S."/>
            <person name="Quandt C.A."/>
            <person name="Sperisen C."/>
            <person name="Tritt A."/>
            <person name="Tisserant E."/>
            <person name="Crous P.W."/>
            <person name="Henrissat B."/>
            <person name="Nehls U."/>
            <person name="Egli S."/>
            <person name="Spatafora J.W."/>
            <person name="Grigoriev I.V."/>
            <person name="Martin F.M."/>
        </authorList>
    </citation>
    <scope>NUCLEOTIDE SEQUENCE [LARGE SCALE GENOMIC DNA]</scope>
    <source>
        <strain evidence="4 5">CBS 459.81</strain>
    </source>
</reference>
<evidence type="ECO:0000256" key="1">
    <source>
        <dbReference type="ARBA" id="ARBA00022614"/>
    </source>
</evidence>
<name>A0A8E2EM28_9PEZI</name>
<dbReference type="PANTHER" id="PTHR47566">
    <property type="match status" value="1"/>
</dbReference>
<evidence type="ECO:0000313" key="4">
    <source>
        <dbReference type="EMBL" id="OCK86454.1"/>
    </source>
</evidence>
<feature type="region of interest" description="Disordered" evidence="3">
    <location>
        <begin position="601"/>
        <end position="708"/>
    </location>
</feature>
<feature type="region of interest" description="Disordered" evidence="3">
    <location>
        <begin position="197"/>
        <end position="222"/>
    </location>
</feature>
<feature type="region of interest" description="Disordered" evidence="3">
    <location>
        <begin position="454"/>
        <end position="498"/>
    </location>
</feature>
<feature type="compositionally biased region" description="Polar residues" evidence="3">
    <location>
        <begin position="85"/>
        <end position="96"/>
    </location>
</feature>
<dbReference type="InterPro" id="IPR001611">
    <property type="entry name" value="Leu-rich_rpt"/>
</dbReference>
<feature type="region of interest" description="Disordered" evidence="3">
    <location>
        <begin position="1"/>
        <end position="114"/>
    </location>
</feature>
<feature type="compositionally biased region" description="Polar residues" evidence="3">
    <location>
        <begin position="1139"/>
        <end position="1170"/>
    </location>
</feature>
<feature type="compositionally biased region" description="Basic and acidic residues" evidence="3">
    <location>
        <begin position="1190"/>
        <end position="1201"/>
    </location>
</feature>
<keyword evidence="1" id="KW-0433">Leucine-rich repeat</keyword>
<feature type="region of interest" description="Disordered" evidence="3">
    <location>
        <begin position="405"/>
        <end position="425"/>
    </location>
</feature>
<dbReference type="GO" id="GO:0061499">
    <property type="term" value="C:outer plaque of mitotic spindle pole body"/>
    <property type="evidence" value="ECO:0007669"/>
    <property type="project" value="TreeGrafter"/>
</dbReference>
<dbReference type="SMART" id="SM00369">
    <property type="entry name" value="LRR_TYP"/>
    <property type="match status" value="6"/>
</dbReference>
<dbReference type="InterPro" id="IPR003591">
    <property type="entry name" value="Leu-rich_rpt_typical-subtyp"/>
</dbReference>
<keyword evidence="2" id="KW-0677">Repeat</keyword>
<evidence type="ECO:0000313" key="5">
    <source>
        <dbReference type="Proteomes" id="UP000250266"/>
    </source>
</evidence>
<feature type="region of interest" description="Disordered" evidence="3">
    <location>
        <begin position="271"/>
        <end position="290"/>
    </location>
</feature>
<dbReference type="GO" id="GO:0035591">
    <property type="term" value="F:signaling adaptor activity"/>
    <property type="evidence" value="ECO:0007669"/>
    <property type="project" value="TreeGrafter"/>
</dbReference>
<dbReference type="GO" id="GO:1902412">
    <property type="term" value="P:regulation of mitotic cytokinesis"/>
    <property type="evidence" value="ECO:0007669"/>
    <property type="project" value="TreeGrafter"/>
</dbReference>
<keyword evidence="5" id="KW-1185">Reference proteome</keyword>
<proteinExistence type="predicted"/>
<protein>
    <recommendedName>
        <fullName evidence="6">Septation initiation network scaffold protein cdc11</fullName>
    </recommendedName>
</protein>
<dbReference type="SUPFAM" id="SSF52058">
    <property type="entry name" value="L domain-like"/>
    <property type="match status" value="2"/>
</dbReference>
<dbReference type="GO" id="GO:0031028">
    <property type="term" value="P:septation initiation signaling"/>
    <property type="evidence" value="ECO:0007669"/>
    <property type="project" value="TreeGrafter"/>
</dbReference>
<gene>
    <name evidence="4" type="ORF">K432DRAFT_421019</name>
</gene>
<feature type="region of interest" description="Disordered" evidence="3">
    <location>
        <begin position="125"/>
        <end position="144"/>
    </location>
</feature>
<feature type="compositionally biased region" description="Basic and acidic residues" evidence="3">
    <location>
        <begin position="1121"/>
        <end position="1133"/>
    </location>
</feature>
<evidence type="ECO:0000256" key="3">
    <source>
        <dbReference type="SAM" id="MobiDB-lite"/>
    </source>
</evidence>
<feature type="compositionally biased region" description="Pro residues" evidence="3">
    <location>
        <begin position="610"/>
        <end position="620"/>
    </location>
</feature>
<dbReference type="InterPro" id="IPR052574">
    <property type="entry name" value="CDIRP"/>
</dbReference>
<accession>A0A8E2EM28</accession>
<evidence type="ECO:0000256" key="2">
    <source>
        <dbReference type="ARBA" id="ARBA00022737"/>
    </source>
</evidence>
<feature type="region of interest" description="Disordered" evidence="3">
    <location>
        <begin position="869"/>
        <end position="920"/>
    </location>
</feature>
<dbReference type="EMBL" id="KV744805">
    <property type="protein sequence ID" value="OCK86454.1"/>
    <property type="molecule type" value="Genomic_DNA"/>
</dbReference>
<dbReference type="PANTHER" id="PTHR47566:SF1">
    <property type="entry name" value="PROTEIN NUD1"/>
    <property type="match status" value="1"/>
</dbReference>
<feature type="compositionally biased region" description="Polar residues" evidence="3">
    <location>
        <begin position="985"/>
        <end position="1014"/>
    </location>
</feature>
<feature type="compositionally biased region" description="Low complexity" evidence="3">
    <location>
        <begin position="103"/>
        <end position="114"/>
    </location>
</feature>
<evidence type="ECO:0008006" key="6">
    <source>
        <dbReference type="Google" id="ProtNLM"/>
    </source>
</evidence>